<dbReference type="Proteomes" id="UP000270094">
    <property type="component" value="Unassembled WGS sequence"/>
</dbReference>
<evidence type="ECO:0000256" key="6">
    <source>
        <dbReference type="ARBA" id="ARBA00022490"/>
    </source>
</evidence>
<dbReference type="GO" id="GO:0005634">
    <property type="term" value="C:nucleus"/>
    <property type="evidence" value="ECO:0007669"/>
    <property type="project" value="UniProtKB-SubCell"/>
</dbReference>
<dbReference type="GO" id="GO:0005829">
    <property type="term" value="C:cytosol"/>
    <property type="evidence" value="ECO:0007669"/>
    <property type="project" value="TreeGrafter"/>
</dbReference>
<protein>
    <recommendedName>
        <fullName evidence="5">Elongator complex protein 5</fullName>
    </recommendedName>
</protein>
<sequence length="201" mass="22492">MISRITFVYLSGESSLEALHSQIIPLSPASFLLDCVDVFIDIFGIDNVSAFLFRLKDKFSAVTICSEPSTSDECFKRLESMADTIITLELLDGECIADIVAYKKNGKQTKMKEIFAISEELKISSKKFVPSELHQLATDTKEKEQIAKHSLSLPFTSKTKQSDLVSLRMADRKVRVGGQIIYTPDKEDDLDDSDPDDDLNL</sequence>
<accession>A0A3P7K8Z8</accession>
<evidence type="ECO:0000256" key="7">
    <source>
        <dbReference type="ARBA" id="ARBA00022694"/>
    </source>
</evidence>
<evidence type="ECO:0000256" key="5">
    <source>
        <dbReference type="ARBA" id="ARBA00020264"/>
    </source>
</evidence>
<dbReference type="PANTHER" id="PTHR15641:SF1">
    <property type="entry name" value="ELONGATOR COMPLEX PROTEIN 5"/>
    <property type="match status" value="1"/>
</dbReference>
<keyword evidence="10" id="KW-1185">Reference proteome</keyword>
<evidence type="ECO:0000256" key="3">
    <source>
        <dbReference type="ARBA" id="ARBA00005043"/>
    </source>
</evidence>
<dbReference type="PANTHER" id="PTHR15641">
    <property type="entry name" value="ELONGATOR COMPLEX PROTEIN 5"/>
    <property type="match status" value="1"/>
</dbReference>
<name>A0A3P7K8Z8_STRVU</name>
<keyword evidence="6" id="KW-0963">Cytoplasm</keyword>
<dbReference type="InterPro" id="IPR019519">
    <property type="entry name" value="Elp5"/>
</dbReference>
<evidence type="ECO:0000313" key="10">
    <source>
        <dbReference type="Proteomes" id="UP000270094"/>
    </source>
</evidence>
<keyword evidence="8" id="KW-0539">Nucleus</keyword>
<comment type="pathway">
    <text evidence="3">tRNA modification; 5-methoxycarbonylmethyl-2-thiouridine-tRNA biosynthesis.</text>
</comment>
<dbReference type="GO" id="GO:0000049">
    <property type="term" value="F:tRNA binding"/>
    <property type="evidence" value="ECO:0007669"/>
    <property type="project" value="TreeGrafter"/>
</dbReference>
<evidence type="ECO:0000256" key="2">
    <source>
        <dbReference type="ARBA" id="ARBA00004496"/>
    </source>
</evidence>
<reference evidence="9 10" key="1">
    <citation type="submission" date="2018-11" db="EMBL/GenBank/DDBJ databases">
        <authorList>
            <consortium name="Pathogen Informatics"/>
        </authorList>
    </citation>
    <scope>NUCLEOTIDE SEQUENCE [LARGE SCALE GENOMIC DNA]</scope>
</reference>
<dbReference type="UniPathway" id="UPA00988"/>
<dbReference type="OrthoDB" id="5829461at2759"/>
<comment type="similarity">
    <text evidence="4">Belongs to the ELP5 family.</text>
</comment>
<proteinExistence type="inferred from homology"/>
<evidence type="ECO:0000256" key="4">
    <source>
        <dbReference type="ARBA" id="ARBA00009567"/>
    </source>
</evidence>
<dbReference type="GO" id="GO:0002098">
    <property type="term" value="P:tRNA wobble uridine modification"/>
    <property type="evidence" value="ECO:0007669"/>
    <property type="project" value="InterPro"/>
</dbReference>
<dbReference type="AlphaFoldDB" id="A0A3P7K8Z8"/>
<dbReference type="EMBL" id="UYYB01134056">
    <property type="protein sequence ID" value="VDM84877.1"/>
    <property type="molecule type" value="Genomic_DNA"/>
</dbReference>
<comment type="subcellular location">
    <subcellularLocation>
        <location evidence="2">Cytoplasm</location>
    </subcellularLocation>
    <subcellularLocation>
        <location evidence="1">Nucleus</location>
    </subcellularLocation>
</comment>
<evidence type="ECO:0000313" key="9">
    <source>
        <dbReference type="EMBL" id="VDM84877.1"/>
    </source>
</evidence>
<gene>
    <name evidence="9" type="ORF">SVUK_LOCUS19875</name>
</gene>
<evidence type="ECO:0000256" key="8">
    <source>
        <dbReference type="ARBA" id="ARBA00023242"/>
    </source>
</evidence>
<dbReference type="GO" id="GO:0033588">
    <property type="term" value="C:elongator holoenzyme complex"/>
    <property type="evidence" value="ECO:0007669"/>
    <property type="project" value="InterPro"/>
</dbReference>
<evidence type="ECO:0000256" key="1">
    <source>
        <dbReference type="ARBA" id="ARBA00004123"/>
    </source>
</evidence>
<organism evidence="9 10">
    <name type="scientific">Strongylus vulgaris</name>
    <name type="common">Blood worm</name>
    <dbReference type="NCBI Taxonomy" id="40348"/>
    <lineage>
        <taxon>Eukaryota</taxon>
        <taxon>Metazoa</taxon>
        <taxon>Ecdysozoa</taxon>
        <taxon>Nematoda</taxon>
        <taxon>Chromadorea</taxon>
        <taxon>Rhabditida</taxon>
        <taxon>Rhabditina</taxon>
        <taxon>Rhabditomorpha</taxon>
        <taxon>Strongyloidea</taxon>
        <taxon>Strongylidae</taxon>
        <taxon>Strongylus</taxon>
    </lineage>
</organism>
<keyword evidence="7" id="KW-0819">tRNA processing</keyword>